<keyword evidence="7" id="KW-1185">Reference proteome</keyword>
<dbReference type="InterPro" id="IPR038538">
    <property type="entry name" value="MTERF_sf"/>
</dbReference>
<dbReference type="GO" id="GO:0003676">
    <property type="term" value="F:nucleic acid binding"/>
    <property type="evidence" value="ECO:0007669"/>
    <property type="project" value="InterPro"/>
</dbReference>
<evidence type="ECO:0000256" key="3">
    <source>
        <dbReference type="ARBA" id="ARBA00022946"/>
    </source>
</evidence>
<evidence type="ECO:0000256" key="4">
    <source>
        <dbReference type="SAM" id="Coils"/>
    </source>
</evidence>
<evidence type="ECO:0000313" key="6">
    <source>
        <dbReference type="EMBL" id="KAH8512175.1"/>
    </source>
</evidence>
<keyword evidence="2" id="KW-0806">Transcription termination</keyword>
<dbReference type="PANTHER" id="PTHR13068:SF233">
    <property type="entry name" value="MTERF FAMILY PROTEIN"/>
    <property type="match status" value="1"/>
</dbReference>
<keyword evidence="4" id="KW-0175">Coiled coil</keyword>
<dbReference type="GO" id="GO:0006353">
    <property type="term" value="P:DNA-templated transcription termination"/>
    <property type="evidence" value="ECO:0007669"/>
    <property type="project" value="UniProtKB-KW"/>
</dbReference>
<keyword evidence="2" id="KW-0805">Transcription regulation</keyword>
<dbReference type="Pfam" id="PF02536">
    <property type="entry name" value="mTERF"/>
    <property type="match status" value="1"/>
</dbReference>
<dbReference type="Gene3D" id="1.25.70.10">
    <property type="entry name" value="Transcription termination factor 3, mitochondrial"/>
    <property type="match status" value="1"/>
</dbReference>
<reference evidence="6" key="1">
    <citation type="journal article" date="2021" name="J. Hered.">
        <title>Genome Assembly of Salicaceae Populus deltoides (Eastern Cottonwood) I-69 Based on Nanopore Sequencing and Hi-C Technologies.</title>
        <authorList>
            <person name="Bai S."/>
            <person name="Wu H."/>
            <person name="Zhang J."/>
            <person name="Pan Z."/>
            <person name="Zhao W."/>
            <person name="Li Z."/>
            <person name="Tong C."/>
        </authorList>
    </citation>
    <scope>NUCLEOTIDE SEQUENCE</scope>
    <source>
        <tissue evidence="6">Leaf</tissue>
    </source>
</reference>
<feature type="coiled-coil region" evidence="4">
    <location>
        <begin position="23"/>
        <end position="50"/>
    </location>
</feature>
<keyword evidence="2" id="KW-0804">Transcription</keyword>
<proteinExistence type="inferred from homology"/>
<dbReference type="AlphaFoldDB" id="A0A8T2Z4A2"/>
<keyword evidence="3" id="KW-0809">Transit peptide</keyword>
<name>A0A8T2Z4A2_POPDE</name>
<evidence type="ECO:0000256" key="2">
    <source>
        <dbReference type="ARBA" id="ARBA00022472"/>
    </source>
</evidence>
<sequence>MSPADVAANLMPKSDEQDEETCLKTLIKALEVSKEEARKKSEEAAMLKAQKGDKENGMITEVDTDDIKEHSFTVSYLMNKCGFSLKSALEVSKQVHFETPDKPDTVLAVFKNYGFSKSHILNLVTRRPTVLLSKPNTTLLPKLEFFQSKGFSSPDHVKIISSYPRILMCSLENQLVPAFDFLENLLQSDASVIKAIKRYPGILYINVESMARVVDVLRDNGVPKKNIALLIRSKPSIMISNLENFKKLIQKVALMGFRPSKSQFVCAIMVLMSLSRSTWEKKFAVYRRWGLSEEEILTAFVKFPMFMRISAEKIAGSMDLFCQQIGLGVFLYCQKSNFFII</sequence>
<feature type="domain" description="AAA+ ATPase At3g28540-like C-terminal" evidence="5">
    <location>
        <begin position="1"/>
        <end position="41"/>
    </location>
</feature>
<dbReference type="InterPro" id="IPR003690">
    <property type="entry name" value="MTERF"/>
</dbReference>
<accession>A0A8T2Z4A2</accession>
<evidence type="ECO:0000256" key="1">
    <source>
        <dbReference type="ARBA" id="ARBA00007692"/>
    </source>
</evidence>
<gene>
    <name evidence="6" type="ORF">H0E87_009399</name>
</gene>
<dbReference type="EMBL" id="JACEGQ020000004">
    <property type="protein sequence ID" value="KAH8512175.1"/>
    <property type="molecule type" value="Genomic_DNA"/>
</dbReference>
<organism evidence="6 7">
    <name type="scientific">Populus deltoides</name>
    <name type="common">Eastern poplar</name>
    <name type="synonym">Eastern cottonwood</name>
    <dbReference type="NCBI Taxonomy" id="3696"/>
    <lineage>
        <taxon>Eukaryota</taxon>
        <taxon>Viridiplantae</taxon>
        <taxon>Streptophyta</taxon>
        <taxon>Embryophyta</taxon>
        <taxon>Tracheophyta</taxon>
        <taxon>Spermatophyta</taxon>
        <taxon>Magnoliopsida</taxon>
        <taxon>eudicotyledons</taxon>
        <taxon>Gunneridae</taxon>
        <taxon>Pentapetalae</taxon>
        <taxon>rosids</taxon>
        <taxon>fabids</taxon>
        <taxon>Malpighiales</taxon>
        <taxon>Salicaceae</taxon>
        <taxon>Saliceae</taxon>
        <taxon>Populus</taxon>
    </lineage>
</organism>
<protein>
    <recommendedName>
        <fullName evidence="5">AAA+ ATPase At3g28540-like C-terminal domain-containing protein</fullName>
    </recommendedName>
</protein>
<evidence type="ECO:0000259" key="5">
    <source>
        <dbReference type="Pfam" id="PF25568"/>
    </source>
</evidence>
<dbReference type="Pfam" id="PF25568">
    <property type="entry name" value="AAA_lid_At3g28540"/>
    <property type="match status" value="1"/>
</dbReference>
<comment type="caution">
    <text evidence="6">The sequence shown here is derived from an EMBL/GenBank/DDBJ whole genome shotgun (WGS) entry which is preliminary data.</text>
</comment>
<dbReference type="InterPro" id="IPR058017">
    <property type="entry name" value="At3g28540-like_C"/>
</dbReference>
<comment type="similarity">
    <text evidence="1">Belongs to the mTERF family.</text>
</comment>
<dbReference type="PANTHER" id="PTHR13068">
    <property type="entry name" value="CGI-12 PROTEIN-RELATED"/>
    <property type="match status" value="1"/>
</dbReference>
<evidence type="ECO:0000313" key="7">
    <source>
        <dbReference type="Proteomes" id="UP000807159"/>
    </source>
</evidence>
<dbReference type="FunFam" id="1.25.70.10:FF:000025">
    <property type="entry name" value="Uncharacterized protein"/>
    <property type="match status" value="1"/>
</dbReference>
<dbReference type="SMART" id="SM00733">
    <property type="entry name" value="Mterf"/>
    <property type="match status" value="6"/>
</dbReference>
<dbReference type="Proteomes" id="UP000807159">
    <property type="component" value="Chromosome 4"/>
</dbReference>